<gene>
    <name evidence="14" type="ORF">RJ640_014715</name>
</gene>
<dbReference type="Pfam" id="PF00612">
    <property type="entry name" value="IQ"/>
    <property type="match status" value="1"/>
</dbReference>
<evidence type="ECO:0000256" key="4">
    <source>
        <dbReference type="ARBA" id="ARBA00022837"/>
    </source>
</evidence>
<dbReference type="GO" id="GO:0006357">
    <property type="term" value="P:regulation of transcription by RNA polymerase II"/>
    <property type="evidence" value="ECO:0007669"/>
    <property type="project" value="TreeGrafter"/>
</dbReference>
<dbReference type="InterPro" id="IPR014756">
    <property type="entry name" value="Ig_E-set"/>
</dbReference>
<dbReference type="GO" id="GO:0005516">
    <property type="term" value="F:calmodulin binding"/>
    <property type="evidence" value="ECO:0007669"/>
    <property type="project" value="UniProtKB-KW"/>
</dbReference>
<dbReference type="PROSITE" id="PS50096">
    <property type="entry name" value="IQ"/>
    <property type="match status" value="4"/>
</dbReference>
<evidence type="ECO:0000256" key="2">
    <source>
        <dbReference type="ARBA" id="ARBA00008267"/>
    </source>
</evidence>
<evidence type="ECO:0000256" key="13">
    <source>
        <dbReference type="SAM" id="MobiDB-lite"/>
    </source>
</evidence>
<dbReference type="GO" id="GO:0003712">
    <property type="term" value="F:transcription coregulator activity"/>
    <property type="evidence" value="ECO:0007669"/>
    <property type="project" value="TreeGrafter"/>
</dbReference>
<dbReference type="InterPro" id="IPR002110">
    <property type="entry name" value="Ankyrin_rpt"/>
</dbReference>
<dbReference type="FunFam" id="1.25.40.20:FF:000150">
    <property type="entry name" value="calmodulin-binding transcription activator 5"/>
    <property type="match status" value="1"/>
</dbReference>
<dbReference type="SMART" id="SM00248">
    <property type="entry name" value="ANK"/>
    <property type="match status" value="2"/>
</dbReference>
<evidence type="ECO:0000256" key="8">
    <source>
        <dbReference type="ARBA" id="ARBA00023125"/>
    </source>
</evidence>
<evidence type="ECO:0000256" key="9">
    <source>
        <dbReference type="ARBA" id="ARBA00023159"/>
    </source>
</evidence>
<reference evidence="14" key="1">
    <citation type="submission" date="2022-12" db="EMBL/GenBank/DDBJ databases">
        <title>Draft genome assemblies for two species of Escallonia (Escalloniales).</title>
        <authorList>
            <person name="Chanderbali A."/>
            <person name="Dervinis C."/>
            <person name="Anghel I."/>
            <person name="Soltis D."/>
            <person name="Soltis P."/>
            <person name="Zapata F."/>
        </authorList>
    </citation>
    <scope>NUCLEOTIDE SEQUENCE</scope>
    <source>
        <strain evidence="14">UCBG92.1500</strain>
        <tissue evidence="14">Leaf</tissue>
    </source>
</reference>
<keyword evidence="5" id="KW-0112">Calmodulin-binding</keyword>
<keyword evidence="15" id="KW-1185">Reference proteome</keyword>
<feature type="non-terminal residue" evidence="14">
    <location>
        <position position="1"/>
    </location>
</feature>
<dbReference type="SMART" id="SM00015">
    <property type="entry name" value="IQ"/>
    <property type="match status" value="3"/>
</dbReference>
<feature type="compositionally biased region" description="Low complexity" evidence="13">
    <location>
        <begin position="12"/>
        <end position="31"/>
    </location>
</feature>
<dbReference type="Proteomes" id="UP001187471">
    <property type="component" value="Unassembled WGS sequence"/>
</dbReference>
<comment type="caution">
    <text evidence="14">The sequence shown here is derived from an EMBL/GenBank/DDBJ whole genome shotgun (WGS) entry which is preliminary data.</text>
</comment>
<evidence type="ECO:0000256" key="11">
    <source>
        <dbReference type="ARBA" id="ARBA00023242"/>
    </source>
</evidence>
<dbReference type="InterPro" id="IPR036770">
    <property type="entry name" value="Ankyrin_rpt-contain_sf"/>
</dbReference>
<dbReference type="Gene3D" id="1.25.40.20">
    <property type="entry name" value="Ankyrin repeat-containing domain"/>
    <property type="match status" value="1"/>
</dbReference>
<dbReference type="Gene3D" id="1.20.5.190">
    <property type="match status" value="1"/>
</dbReference>
<dbReference type="PANTHER" id="PTHR23335:SF3">
    <property type="entry name" value="CALMODULIN-BINDING TRANSCRIPTION ACTIVATOR 5"/>
    <property type="match status" value="1"/>
</dbReference>
<keyword evidence="10" id="KW-0804">Transcription</keyword>
<evidence type="ECO:0000256" key="5">
    <source>
        <dbReference type="ARBA" id="ARBA00022860"/>
    </source>
</evidence>
<proteinExistence type="inferred from homology"/>
<comment type="similarity">
    <text evidence="2">Belongs to the CAMTA family.</text>
</comment>
<protein>
    <recommendedName>
        <fullName evidence="16">Calmodulin-binding transcription activator 5</fullName>
    </recommendedName>
</protein>
<evidence type="ECO:0000256" key="1">
    <source>
        <dbReference type="ARBA" id="ARBA00004123"/>
    </source>
</evidence>
<dbReference type="EMBL" id="JAVXUO010000661">
    <property type="protein sequence ID" value="KAK2990263.1"/>
    <property type="molecule type" value="Genomic_DNA"/>
</dbReference>
<keyword evidence="9" id="KW-0010">Activator</keyword>
<keyword evidence="4" id="KW-0106">Calcium</keyword>
<accession>A0AA88RSR9</accession>
<dbReference type="AlphaFoldDB" id="A0AA88RSR9"/>
<dbReference type="GO" id="GO:0005634">
    <property type="term" value="C:nucleus"/>
    <property type="evidence" value="ECO:0007669"/>
    <property type="project" value="UniProtKB-SubCell"/>
</dbReference>
<evidence type="ECO:0000256" key="12">
    <source>
        <dbReference type="PROSITE-ProRule" id="PRU00023"/>
    </source>
</evidence>
<sequence length="777" mass="87310">MGCDVIHDQLQGSPVTPVTSSSSSGASDPSTWLLSEESDSGVDRAYYKSEKVNLAEPNDGMSVNTHQMRLHEINTLEWDELLVSGDHNKLTEPERGEISCFGQHNQYETNAYRSHAWVENGSLLQGNSQSVHKVPANSSFANRPEQIVGSNSIPFNVLDNACFQTVGGPTDMVMVGPADSLEIPSKDALHSQDSFGSWINYIMTDSPKPVVDPTLEPSISTGHESFTSPVSDHRALEKIFSITDVSPAWALSTEETKILVIGFFQDGHPQLAKSNLFCVCGDASVPVEVVQPGVFRCLVLPSKAGVVKLYMSFDGRNPISQVLDFEYRTPENCNSLLQSKDKWEEFRVQMRLAHLLFSSSKSLNILSSRVSPNALKEAKAFTRKTLHIVDSWAYLIKSIEDNKVSFSHAKDSLFELALQNRLQEWLCERVVEGRKISDRDDQGQGIIHLCSILGYTWAIYPFSWSGLSLDYRDKYGWTALHWAAYYGREKMVAALLSAGAKPNLVTDPTPENPGGCTVADVASMGGYEGLAAYLAEKGLVEHFKDMTIAGNVSGSLQTSITEAVNPGNLTEEELYLKDALAAYRTAADVAARIQSAFREQSLKLKTKAVQSLNPEDEARNIIAAMKIQHAFRNYGTRKKMAAAVRIQHRFHAWKIRKDYLNMRRQTIKIQAIFRGFQVRRQYRKIVWSVGVLEKAILRWRLKRKGFRGYQGNPSEHDKQPNPETAAEEDFFRASRKQAEDRVERSVVRVQAMFRSRRAQEEYRRMKFVHEEAKAIYF</sequence>
<keyword evidence="7 12" id="KW-0040">ANK repeat</keyword>
<dbReference type="SUPFAM" id="SSF48403">
    <property type="entry name" value="Ankyrin repeat"/>
    <property type="match status" value="1"/>
</dbReference>
<dbReference type="InterPro" id="IPR013783">
    <property type="entry name" value="Ig-like_fold"/>
</dbReference>
<evidence type="ECO:0008006" key="16">
    <source>
        <dbReference type="Google" id="ProtNLM"/>
    </source>
</evidence>
<feature type="region of interest" description="Disordered" evidence="13">
    <location>
        <begin position="1"/>
        <end position="37"/>
    </location>
</feature>
<feature type="repeat" description="ANK" evidence="12">
    <location>
        <begin position="475"/>
        <end position="507"/>
    </location>
</feature>
<keyword evidence="8" id="KW-0238">DNA-binding</keyword>
<evidence type="ECO:0000256" key="6">
    <source>
        <dbReference type="ARBA" id="ARBA00023016"/>
    </source>
</evidence>
<evidence type="ECO:0000256" key="3">
    <source>
        <dbReference type="ARBA" id="ARBA00022737"/>
    </source>
</evidence>
<evidence type="ECO:0000256" key="10">
    <source>
        <dbReference type="ARBA" id="ARBA00023163"/>
    </source>
</evidence>
<evidence type="ECO:0000256" key="7">
    <source>
        <dbReference type="ARBA" id="ARBA00023043"/>
    </source>
</evidence>
<keyword evidence="6" id="KW-0346">Stress response</keyword>
<dbReference type="Gene3D" id="2.60.40.10">
    <property type="entry name" value="Immunoglobulins"/>
    <property type="match status" value="1"/>
</dbReference>
<dbReference type="GO" id="GO:0003690">
    <property type="term" value="F:double-stranded DNA binding"/>
    <property type="evidence" value="ECO:0007669"/>
    <property type="project" value="TreeGrafter"/>
</dbReference>
<dbReference type="PROSITE" id="PS50088">
    <property type="entry name" value="ANK_REPEAT"/>
    <property type="match status" value="1"/>
</dbReference>
<organism evidence="14 15">
    <name type="scientific">Escallonia rubra</name>
    <dbReference type="NCBI Taxonomy" id="112253"/>
    <lineage>
        <taxon>Eukaryota</taxon>
        <taxon>Viridiplantae</taxon>
        <taxon>Streptophyta</taxon>
        <taxon>Embryophyta</taxon>
        <taxon>Tracheophyta</taxon>
        <taxon>Spermatophyta</taxon>
        <taxon>Magnoliopsida</taxon>
        <taxon>eudicotyledons</taxon>
        <taxon>Gunneridae</taxon>
        <taxon>Pentapetalae</taxon>
        <taxon>asterids</taxon>
        <taxon>campanulids</taxon>
        <taxon>Escalloniales</taxon>
        <taxon>Escalloniaceae</taxon>
        <taxon>Escallonia</taxon>
    </lineage>
</organism>
<evidence type="ECO:0000313" key="15">
    <source>
        <dbReference type="Proteomes" id="UP001187471"/>
    </source>
</evidence>
<dbReference type="InterPro" id="IPR000048">
    <property type="entry name" value="IQ_motif_EF-hand-BS"/>
</dbReference>
<dbReference type="SUPFAM" id="SSF81296">
    <property type="entry name" value="E set domains"/>
    <property type="match status" value="1"/>
</dbReference>
<comment type="subcellular location">
    <subcellularLocation>
        <location evidence="1">Nucleus</location>
    </subcellularLocation>
</comment>
<keyword evidence="11" id="KW-0539">Nucleus</keyword>
<dbReference type="PROSITE" id="PS50297">
    <property type="entry name" value="ANK_REP_REGION"/>
    <property type="match status" value="1"/>
</dbReference>
<name>A0AA88RSR9_9ASTE</name>
<dbReference type="PANTHER" id="PTHR23335">
    <property type="entry name" value="CALMODULIN-BINDING TRANSCRIPTION ACTIVATOR CAMTA"/>
    <property type="match status" value="1"/>
</dbReference>
<keyword evidence="3" id="KW-0677">Repeat</keyword>
<evidence type="ECO:0000313" key="14">
    <source>
        <dbReference type="EMBL" id="KAK2990263.1"/>
    </source>
</evidence>
<dbReference type="CDD" id="cd23767">
    <property type="entry name" value="IQCD"/>
    <property type="match status" value="1"/>
</dbReference>
<dbReference type="Pfam" id="PF00023">
    <property type="entry name" value="Ank"/>
    <property type="match status" value="1"/>
</dbReference>